<accession>A0AAV3WGU1</accession>
<gene>
    <name evidence="1" type="ORF">MiSe_25180</name>
</gene>
<protein>
    <submittedName>
        <fullName evidence="1">TPR repeat-containing protein</fullName>
    </submittedName>
</protein>
<proteinExistence type="predicted"/>
<name>A0AAV3WGU1_9CYAN</name>
<dbReference type="AlphaFoldDB" id="A0AAV3WGU1"/>
<organism evidence="1 2">
    <name type="scientific">Microseira wollei NIES-4236</name>
    <dbReference type="NCBI Taxonomy" id="2530354"/>
    <lineage>
        <taxon>Bacteria</taxon>
        <taxon>Bacillati</taxon>
        <taxon>Cyanobacteriota</taxon>
        <taxon>Cyanophyceae</taxon>
        <taxon>Oscillatoriophycideae</taxon>
        <taxon>Aerosakkonematales</taxon>
        <taxon>Aerosakkonemataceae</taxon>
        <taxon>Microseira</taxon>
    </lineage>
</organism>
<evidence type="ECO:0000313" key="1">
    <source>
        <dbReference type="EMBL" id="GET37764.1"/>
    </source>
</evidence>
<dbReference type="Proteomes" id="UP001050975">
    <property type="component" value="Unassembled WGS sequence"/>
</dbReference>
<dbReference type="RefSeq" id="WP_226579789.1">
    <property type="nucleotide sequence ID" value="NZ_BLAY01000033.1"/>
</dbReference>
<dbReference type="EMBL" id="BLAY01000033">
    <property type="protein sequence ID" value="GET37764.1"/>
    <property type="molecule type" value="Genomic_DNA"/>
</dbReference>
<comment type="caution">
    <text evidence="1">The sequence shown here is derived from an EMBL/GenBank/DDBJ whole genome shotgun (WGS) entry which is preliminary data.</text>
</comment>
<evidence type="ECO:0000313" key="2">
    <source>
        <dbReference type="Proteomes" id="UP001050975"/>
    </source>
</evidence>
<keyword evidence="2" id="KW-1185">Reference proteome</keyword>
<reference evidence="1" key="1">
    <citation type="submission" date="2019-10" db="EMBL/GenBank/DDBJ databases">
        <title>Draft genome sequece of Microseira wollei NIES-4236.</title>
        <authorList>
            <person name="Yamaguchi H."/>
            <person name="Suzuki S."/>
            <person name="Kawachi M."/>
        </authorList>
    </citation>
    <scope>NUCLEOTIDE SEQUENCE</scope>
    <source>
        <strain evidence="1">NIES-4236</strain>
    </source>
</reference>
<sequence length="81" mass="9006">MADVKTDINQTRAMRIAQRRVEGFAQQFGEAHRNLARHAAFPLVLTPDLLYQIWANFVPEAPWTAVAHVFVAVTFVSAGGL</sequence>